<gene>
    <name evidence="2" type="ORF">B0H15DRAFT_953730</name>
</gene>
<feature type="region of interest" description="Disordered" evidence="1">
    <location>
        <begin position="39"/>
        <end position="75"/>
    </location>
</feature>
<dbReference type="EMBL" id="JARJCN010000057">
    <property type="protein sequence ID" value="KAJ7079946.1"/>
    <property type="molecule type" value="Genomic_DNA"/>
</dbReference>
<evidence type="ECO:0000313" key="2">
    <source>
        <dbReference type="EMBL" id="KAJ7079946.1"/>
    </source>
</evidence>
<evidence type="ECO:0000313" key="3">
    <source>
        <dbReference type="Proteomes" id="UP001222325"/>
    </source>
</evidence>
<feature type="region of interest" description="Disordered" evidence="1">
    <location>
        <begin position="166"/>
        <end position="231"/>
    </location>
</feature>
<accession>A0AAD6TVQ7</accession>
<proteinExistence type="predicted"/>
<reference evidence="2" key="1">
    <citation type="submission" date="2023-03" db="EMBL/GenBank/DDBJ databases">
        <title>Massive genome expansion in bonnet fungi (Mycena s.s.) driven by repeated elements and novel gene families across ecological guilds.</title>
        <authorList>
            <consortium name="Lawrence Berkeley National Laboratory"/>
            <person name="Harder C.B."/>
            <person name="Miyauchi S."/>
            <person name="Viragh M."/>
            <person name="Kuo A."/>
            <person name="Thoen E."/>
            <person name="Andreopoulos B."/>
            <person name="Lu D."/>
            <person name="Skrede I."/>
            <person name="Drula E."/>
            <person name="Henrissat B."/>
            <person name="Morin E."/>
            <person name="Kohler A."/>
            <person name="Barry K."/>
            <person name="LaButti K."/>
            <person name="Morin E."/>
            <person name="Salamov A."/>
            <person name="Lipzen A."/>
            <person name="Mereny Z."/>
            <person name="Hegedus B."/>
            <person name="Baldrian P."/>
            <person name="Stursova M."/>
            <person name="Weitz H."/>
            <person name="Taylor A."/>
            <person name="Grigoriev I.V."/>
            <person name="Nagy L.G."/>
            <person name="Martin F."/>
            <person name="Kauserud H."/>
        </authorList>
    </citation>
    <scope>NUCLEOTIDE SEQUENCE</scope>
    <source>
        <strain evidence="2">CBHHK173m</strain>
    </source>
</reference>
<sequence length="321" mass="34872">MESDTRGPPPRKCLVCARTPGAAPASVCICARATYSALTPGTDPDPPPAQFRPARRQNESRLRAPPTQPRIRPPGVHFRALSPIGALFDSRATPVSLPDDGLCSCRCAASDESCARAREVQRALGARPPPARIVPLDSTQAPHPTDSTRRRCGPRLVDLERRIAPRHGSTPNAAPQIAACPRSDSPHPLDAPPRPATRLLRRRIAPRFDSTSRRTPSAAGRSTHPALAARARTRRRRHAANRAHLRHADARTAASALLRAPVHSRGRSTPPRQPPEPRAHNGPRIRERRCVRGTGFARRRCVCRAARASEARALVLGSCSF</sequence>
<feature type="region of interest" description="Disordered" evidence="1">
    <location>
        <begin position="128"/>
        <end position="151"/>
    </location>
</feature>
<organism evidence="2 3">
    <name type="scientific">Mycena belliarum</name>
    <dbReference type="NCBI Taxonomy" id="1033014"/>
    <lineage>
        <taxon>Eukaryota</taxon>
        <taxon>Fungi</taxon>
        <taxon>Dikarya</taxon>
        <taxon>Basidiomycota</taxon>
        <taxon>Agaricomycotina</taxon>
        <taxon>Agaricomycetes</taxon>
        <taxon>Agaricomycetidae</taxon>
        <taxon>Agaricales</taxon>
        <taxon>Marasmiineae</taxon>
        <taxon>Mycenaceae</taxon>
        <taxon>Mycena</taxon>
    </lineage>
</organism>
<keyword evidence="3" id="KW-1185">Reference proteome</keyword>
<protein>
    <submittedName>
        <fullName evidence="2">Uncharacterized protein</fullName>
    </submittedName>
</protein>
<name>A0AAD6TVQ7_9AGAR</name>
<dbReference type="Proteomes" id="UP001222325">
    <property type="component" value="Unassembled WGS sequence"/>
</dbReference>
<evidence type="ECO:0000256" key="1">
    <source>
        <dbReference type="SAM" id="MobiDB-lite"/>
    </source>
</evidence>
<feature type="region of interest" description="Disordered" evidence="1">
    <location>
        <begin position="258"/>
        <end position="287"/>
    </location>
</feature>
<comment type="caution">
    <text evidence="2">The sequence shown here is derived from an EMBL/GenBank/DDBJ whole genome shotgun (WGS) entry which is preliminary data.</text>
</comment>
<feature type="compositionally biased region" description="Basic and acidic residues" evidence="1">
    <location>
        <begin position="275"/>
        <end position="287"/>
    </location>
</feature>
<dbReference type="AlphaFoldDB" id="A0AAD6TVQ7"/>